<feature type="region of interest" description="Disordered" evidence="1">
    <location>
        <begin position="161"/>
        <end position="194"/>
    </location>
</feature>
<dbReference type="InterPro" id="IPR013083">
    <property type="entry name" value="Znf_RING/FYVE/PHD"/>
</dbReference>
<dbReference type="GeneID" id="36841523"/>
<dbReference type="KEGG" id="vg:36841523"/>
<sequence>MDGGGLLWPAGPAPTENVDTCASRCVASPLRNTCRPVRWRREAGPVVARIDVTSDQDIVIECIGDDTDHDIDADIDVLVTSATHQQPPPPPPLTTRNNDTATPAHFHAHTHDDKRNRGAVHTTPSIFGPRLGVGSRHDALEDEDDDNTEMRLVRGRRRNRCAQTDRMTARAFRRRKQQQRQVETPDMHEEPVPSAPSAALFDWDVFRLSLADASVSVPPSYDANPAAPPAIDSMPLTPLFDLPAAFANIALRCDPPRQTPLATTVLGVCAVPVAVRSVDLPSDASTRSPETLTALPKHKPWAAPDDLVLIDREPHGHRTVATVLDFDGARYRVAVPCRDQSAPATTLSLSLTGLYAPSSGEHPSARWTNGQLDECAVCMDAEADTWFGCRCTVPVVCADCAHSIDTCPYCDTRLERPPARIERDLAIVAADAPWITVPLRIVLDGVDTGRRAREIRAQVAWPGVLLRAAIGHMIGHHDMTKSRVLVGGRPLADQAALGAQGVSNGRLVCVIPRLRGD</sequence>
<dbReference type="Gene3D" id="3.30.40.10">
    <property type="entry name" value="Zinc/RING finger domain, C3HC4 (zinc finger)"/>
    <property type="match status" value="1"/>
</dbReference>
<reference evidence="2" key="1">
    <citation type="journal article" date="2018" name="Nat. Commun.">
        <title>Diversity and evolution of the emerging Pandoraviridae family.</title>
        <authorList>
            <person name="Legendre M."/>
            <person name="Fabre E."/>
            <person name="Poirot O."/>
            <person name="Jeudy S."/>
            <person name="Lartigue A."/>
            <person name="Alempic J.M."/>
            <person name="Beucher L."/>
            <person name="Philippe N."/>
            <person name="Bertaux L."/>
            <person name="Christo-Foroux E."/>
            <person name="Labadie K."/>
            <person name="Coute Y."/>
            <person name="Abergel C."/>
            <person name="Claverie J.M."/>
        </authorList>
    </citation>
    <scope>NUCLEOTIDE SEQUENCE [LARGE SCALE GENOMIC DNA]</scope>
    <source>
        <strain evidence="2">Macleodensis</strain>
    </source>
</reference>
<protein>
    <submittedName>
        <fullName evidence="2">Ring domain containing protein</fullName>
    </submittedName>
</protein>
<dbReference type="EMBL" id="MG011691">
    <property type="protein sequence ID" value="AVK77068.1"/>
    <property type="molecule type" value="Genomic_DNA"/>
</dbReference>
<organism evidence="2">
    <name type="scientific">Pandoravirus macleodensis</name>
    <dbReference type="NCBI Taxonomy" id="2107707"/>
    <lineage>
        <taxon>Viruses</taxon>
        <taxon>Pandoravirus</taxon>
    </lineage>
</organism>
<accession>A0A2U7UF20</accession>
<proteinExistence type="predicted"/>
<dbReference type="RefSeq" id="YP_009481064.1">
    <property type="nucleotide sequence ID" value="NC_037665.1"/>
</dbReference>
<dbReference type="Proteomes" id="UP000249758">
    <property type="component" value="Segment"/>
</dbReference>
<feature type="region of interest" description="Disordered" evidence="1">
    <location>
        <begin position="108"/>
        <end position="145"/>
    </location>
</feature>
<gene>
    <name evidence="2" type="ORF">pmac_cds_380</name>
</gene>
<evidence type="ECO:0000256" key="1">
    <source>
        <dbReference type="SAM" id="MobiDB-lite"/>
    </source>
</evidence>
<evidence type="ECO:0000313" key="2">
    <source>
        <dbReference type="EMBL" id="AVK77068.1"/>
    </source>
</evidence>
<name>A0A2U7UF20_9VIRU</name>